<evidence type="ECO:0000313" key="2">
    <source>
        <dbReference type="EMBL" id="KAF9592017.1"/>
    </source>
</evidence>
<feature type="transmembrane region" description="Helical" evidence="1">
    <location>
        <begin position="12"/>
        <end position="33"/>
    </location>
</feature>
<dbReference type="AlphaFoldDB" id="A0A835H5D9"/>
<keyword evidence="1" id="KW-0812">Transmembrane</keyword>
<sequence>MVGVRPSLPSQTWGYVRIITGTLLGGALGFYVMHRLELSHKEKMKQRLLKYEMEMKRRQDELKDDSSSL</sequence>
<dbReference type="EMBL" id="JADFTS010000008">
    <property type="protein sequence ID" value="KAF9592017.1"/>
    <property type="molecule type" value="Genomic_DNA"/>
</dbReference>
<protein>
    <submittedName>
        <fullName evidence="2">Uncharacterized protein</fullName>
    </submittedName>
</protein>
<organism evidence="2 3">
    <name type="scientific">Coptis chinensis</name>
    <dbReference type="NCBI Taxonomy" id="261450"/>
    <lineage>
        <taxon>Eukaryota</taxon>
        <taxon>Viridiplantae</taxon>
        <taxon>Streptophyta</taxon>
        <taxon>Embryophyta</taxon>
        <taxon>Tracheophyta</taxon>
        <taxon>Spermatophyta</taxon>
        <taxon>Magnoliopsida</taxon>
        <taxon>Ranunculales</taxon>
        <taxon>Ranunculaceae</taxon>
        <taxon>Coptidoideae</taxon>
        <taxon>Coptis</taxon>
    </lineage>
</organism>
<proteinExistence type="predicted"/>
<evidence type="ECO:0000256" key="1">
    <source>
        <dbReference type="SAM" id="Phobius"/>
    </source>
</evidence>
<dbReference type="OrthoDB" id="1927707at2759"/>
<keyword evidence="1" id="KW-1133">Transmembrane helix</keyword>
<name>A0A835H5D9_9MAGN</name>
<reference evidence="2 3" key="1">
    <citation type="submission" date="2020-10" db="EMBL/GenBank/DDBJ databases">
        <title>The Coptis chinensis genome and diversification of protoberbering-type alkaloids.</title>
        <authorList>
            <person name="Wang B."/>
            <person name="Shu S."/>
            <person name="Song C."/>
            <person name="Liu Y."/>
        </authorList>
    </citation>
    <scope>NUCLEOTIDE SEQUENCE [LARGE SCALE GENOMIC DNA]</scope>
    <source>
        <strain evidence="2">HL-2020</strain>
        <tissue evidence="2">Leaf</tissue>
    </source>
</reference>
<dbReference type="Proteomes" id="UP000631114">
    <property type="component" value="Unassembled WGS sequence"/>
</dbReference>
<evidence type="ECO:0000313" key="3">
    <source>
        <dbReference type="Proteomes" id="UP000631114"/>
    </source>
</evidence>
<comment type="caution">
    <text evidence="2">The sequence shown here is derived from an EMBL/GenBank/DDBJ whole genome shotgun (WGS) entry which is preliminary data.</text>
</comment>
<accession>A0A835H5D9</accession>
<keyword evidence="3" id="KW-1185">Reference proteome</keyword>
<gene>
    <name evidence="2" type="ORF">IFM89_011600</name>
</gene>
<keyword evidence="1" id="KW-0472">Membrane</keyword>